<feature type="domain" description="SH3" evidence="5">
    <location>
        <begin position="399"/>
        <end position="479"/>
    </location>
</feature>
<dbReference type="InterPro" id="IPR036028">
    <property type="entry name" value="SH3-like_dom_sf"/>
</dbReference>
<keyword evidence="4" id="KW-1133">Transmembrane helix</keyword>
<reference evidence="6 7" key="1">
    <citation type="submission" date="2020-06" db="EMBL/GenBank/DDBJ databases">
        <title>The yeast mating-type switching endonuclease HO is a domesticated member of an unorthodox homing genetic element family.</title>
        <authorList>
            <person name="Coughlan A.Y."/>
            <person name="Lombardi L."/>
            <person name="Braun-Galleani S."/>
            <person name="Martos A.R."/>
            <person name="Galeote V."/>
            <person name="Bigey F."/>
            <person name="Dequin S."/>
            <person name="Byrne K.P."/>
            <person name="Wolfe K.H."/>
        </authorList>
    </citation>
    <scope>NUCLEOTIDE SEQUENCE [LARGE SCALE GENOMIC DNA]</scope>
    <source>
        <strain evidence="6 7">CBS2947</strain>
    </source>
</reference>
<dbReference type="Proteomes" id="UP000510647">
    <property type="component" value="Chromosome 2"/>
</dbReference>
<feature type="region of interest" description="Disordered" evidence="3">
    <location>
        <begin position="349"/>
        <end position="373"/>
    </location>
</feature>
<evidence type="ECO:0000259" key="5">
    <source>
        <dbReference type="PROSITE" id="PS50002"/>
    </source>
</evidence>
<feature type="region of interest" description="Disordered" evidence="3">
    <location>
        <begin position="203"/>
        <end position="230"/>
    </location>
</feature>
<evidence type="ECO:0000313" key="6">
    <source>
        <dbReference type="EMBL" id="QLQ78719.1"/>
    </source>
</evidence>
<keyword evidence="7" id="KW-1185">Reference proteome</keyword>
<keyword evidence="1 2" id="KW-0728">SH3 domain</keyword>
<evidence type="ECO:0000313" key="7">
    <source>
        <dbReference type="Proteomes" id="UP000510647"/>
    </source>
</evidence>
<dbReference type="SUPFAM" id="SSF50044">
    <property type="entry name" value="SH3-domain"/>
    <property type="match status" value="1"/>
</dbReference>
<evidence type="ECO:0000256" key="4">
    <source>
        <dbReference type="SAM" id="Phobius"/>
    </source>
</evidence>
<feature type="region of interest" description="Disordered" evidence="3">
    <location>
        <begin position="292"/>
        <end position="312"/>
    </location>
</feature>
<feature type="compositionally biased region" description="Basic residues" evidence="3">
    <location>
        <begin position="361"/>
        <end position="373"/>
    </location>
</feature>
<keyword evidence="4" id="KW-0472">Membrane</keyword>
<organism evidence="6 7">
    <name type="scientific">Torulaspora globosa</name>
    <dbReference type="NCBI Taxonomy" id="48254"/>
    <lineage>
        <taxon>Eukaryota</taxon>
        <taxon>Fungi</taxon>
        <taxon>Dikarya</taxon>
        <taxon>Ascomycota</taxon>
        <taxon>Saccharomycotina</taxon>
        <taxon>Saccharomycetes</taxon>
        <taxon>Saccharomycetales</taxon>
        <taxon>Saccharomycetaceae</taxon>
        <taxon>Torulaspora</taxon>
    </lineage>
</organism>
<feature type="transmembrane region" description="Helical" evidence="4">
    <location>
        <begin position="65"/>
        <end position="91"/>
    </location>
</feature>
<accession>A0A7H9HN89</accession>
<dbReference type="Gene3D" id="2.30.30.40">
    <property type="entry name" value="SH3 Domains"/>
    <property type="match status" value="1"/>
</dbReference>
<keyword evidence="4" id="KW-0812">Transmembrane</keyword>
<sequence>MTTFIATTVTLYPSLTSASLNGSLISPSRAPTTVTHLVTRTLASDEPTGVPLGAFNSNAKSGSGLTIGLAIGLPVGLFCLGLVVFLFYFYWRGSVLESSAVKSEARDGGNHMDEKGWLPNLIYGGDDNSSYLNVKRLPSVSSRIQYRISRPAPKHILTPKAPFCRESHADQPVVNDDVDTFLYSRPPNIYHIDSKMPSTNNLANGSKVSVNGSQSISSSTGEANPLRRSSRKWSYQSPLSRWFLRSSTYLQDGLTLPMSIKTPTVQLKQLKILSRINKEYANSWQFVDDEKSPILDRTDDGSDDQGSVPSTMGEKCVIQKPSSVFYGTIDPQTFEVRDEAITADRTLKLGPAPSNIEKGGKNRRKRRQSRLRQHLQQISNVKPLPVIPKSRSDSHGRFQIGRVYKVVQEYKARLTDEICIQTGEFVKMLATHTDGWCLVEKCTKDGTTRSSCDDRKDINDKSYLNDDRGIIPGDCLQEL</sequence>
<name>A0A7H9HN89_9SACH</name>
<dbReference type="AlphaFoldDB" id="A0A7H9HN89"/>
<gene>
    <name evidence="6" type="ORF">HG537_0B00680</name>
</gene>
<protein>
    <recommendedName>
        <fullName evidence="5">SH3 domain-containing protein</fullName>
    </recommendedName>
</protein>
<evidence type="ECO:0000256" key="2">
    <source>
        <dbReference type="PROSITE-ProRule" id="PRU00192"/>
    </source>
</evidence>
<dbReference type="InterPro" id="IPR001452">
    <property type="entry name" value="SH3_domain"/>
</dbReference>
<dbReference type="EMBL" id="CP059268">
    <property type="protein sequence ID" value="QLQ78719.1"/>
    <property type="molecule type" value="Genomic_DNA"/>
</dbReference>
<dbReference type="PROSITE" id="PS50002">
    <property type="entry name" value="SH3"/>
    <property type="match status" value="1"/>
</dbReference>
<proteinExistence type="predicted"/>
<feature type="compositionally biased region" description="Low complexity" evidence="3">
    <location>
        <begin position="206"/>
        <end position="219"/>
    </location>
</feature>
<evidence type="ECO:0000256" key="1">
    <source>
        <dbReference type="ARBA" id="ARBA00022443"/>
    </source>
</evidence>
<dbReference type="OrthoDB" id="5340910at2759"/>
<evidence type="ECO:0000256" key="3">
    <source>
        <dbReference type="SAM" id="MobiDB-lite"/>
    </source>
</evidence>